<accession>A0A0B5QIL5</accession>
<feature type="transmembrane region" description="Helical" evidence="7">
    <location>
        <begin position="240"/>
        <end position="264"/>
    </location>
</feature>
<evidence type="ECO:0000256" key="7">
    <source>
        <dbReference type="SAM" id="Phobius"/>
    </source>
</evidence>
<keyword evidence="6 7" id="KW-0472">Membrane</keyword>
<evidence type="ECO:0000256" key="1">
    <source>
        <dbReference type="ARBA" id="ARBA00004651"/>
    </source>
</evidence>
<dbReference type="GO" id="GO:0034040">
    <property type="term" value="F:ATPase-coupled lipid transmembrane transporter activity"/>
    <property type="evidence" value="ECO:0007669"/>
    <property type="project" value="TreeGrafter"/>
</dbReference>
<feature type="transmembrane region" description="Helical" evidence="7">
    <location>
        <begin position="163"/>
        <end position="180"/>
    </location>
</feature>
<evidence type="ECO:0000256" key="4">
    <source>
        <dbReference type="ARBA" id="ARBA00022840"/>
    </source>
</evidence>
<evidence type="ECO:0000256" key="3">
    <source>
        <dbReference type="ARBA" id="ARBA00022741"/>
    </source>
</evidence>
<evidence type="ECO:0000313" key="10">
    <source>
        <dbReference type="EMBL" id="AJG97782.1"/>
    </source>
</evidence>
<dbReference type="InterPro" id="IPR027417">
    <property type="entry name" value="P-loop_NTPase"/>
</dbReference>
<dbReference type="Gene3D" id="1.20.1560.10">
    <property type="entry name" value="ABC transporter type 1, transmembrane domain"/>
    <property type="match status" value="1"/>
</dbReference>
<dbReference type="EMBL" id="CP010086">
    <property type="protein sequence ID" value="AJG97782.1"/>
    <property type="molecule type" value="Genomic_DNA"/>
</dbReference>
<dbReference type="SUPFAM" id="SSF52540">
    <property type="entry name" value="P-loop containing nucleoside triphosphate hydrolases"/>
    <property type="match status" value="1"/>
</dbReference>
<evidence type="ECO:0000259" key="9">
    <source>
        <dbReference type="PROSITE" id="PS50929"/>
    </source>
</evidence>
<dbReference type="RefSeq" id="WP_041894784.1">
    <property type="nucleotide sequence ID" value="NZ_CP010086.2"/>
</dbReference>
<dbReference type="AlphaFoldDB" id="A0A0B5QIL5"/>
<sequence length="569" mass="63552">MKKIFRNICWIYDKCKSSFLWISLIILIGSILSILTVGRSLVAKSLIDSSTQNIKAETIKWVIILGILLLSNIILNSINTIVSSYVCESVRNKLQSKLYNHIIYSKWMEHNKYHSVELLTRITNDVNTITNTITNTLPSIISLLVMLFSSFLALLSISPLMSLISIGIFPILILLSKVYGKKLSHFYTEIQKKETLYNRFLQESFNNILIVKSFCLENNRSKDLAAIQSKKLNLSIKKSYFSAISNGFLALSSMLGYFVVFIWGTISLSISGVSAFGDLTAMLQLFSNIQIPIYGLSSSFPQLVSALSAADRLIELENMALEIPNDEAIKNGISLTPFNENYYTEITANLSNKIYFENVDFGYVSTSAILKNISISINHGETIALIGPSGEGKTTLIRLLLCLIYPSKGNIYINEEILNINHRNLISYVPQGNTLFSGSIFENLKFGNPEATEEQILKALDMSSSLDFVNSLPNRLNTIIGEKGIGLSEGQAQRLTIARAFLRKRPILILDEATSSLDSKTELNILNQVKNLIPKPICIIITHRPSALSICDKIYKLENATLTLCTSYK</sequence>
<evidence type="ECO:0008006" key="12">
    <source>
        <dbReference type="Google" id="ProtNLM"/>
    </source>
</evidence>
<keyword evidence="4" id="KW-0067">ATP-binding</keyword>
<dbReference type="Gene3D" id="3.40.50.300">
    <property type="entry name" value="P-loop containing nucleotide triphosphate hydrolases"/>
    <property type="match status" value="1"/>
</dbReference>
<evidence type="ECO:0000259" key="8">
    <source>
        <dbReference type="PROSITE" id="PS50893"/>
    </source>
</evidence>
<dbReference type="PROSITE" id="PS50893">
    <property type="entry name" value="ABC_TRANSPORTER_2"/>
    <property type="match status" value="1"/>
</dbReference>
<proteinExistence type="predicted"/>
<keyword evidence="3" id="KW-0547">Nucleotide-binding</keyword>
<dbReference type="PANTHER" id="PTHR24221:SF654">
    <property type="entry name" value="ATP-BINDING CASSETTE SUB-FAMILY B MEMBER 6"/>
    <property type="match status" value="1"/>
</dbReference>
<dbReference type="GO" id="GO:0016887">
    <property type="term" value="F:ATP hydrolysis activity"/>
    <property type="evidence" value="ECO:0007669"/>
    <property type="project" value="InterPro"/>
</dbReference>
<dbReference type="OrthoDB" id="9762778at2"/>
<dbReference type="PANTHER" id="PTHR24221">
    <property type="entry name" value="ATP-BINDING CASSETTE SUB-FAMILY B"/>
    <property type="match status" value="1"/>
</dbReference>
<dbReference type="InterPro" id="IPR039421">
    <property type="entry name" value="Type_1_exporter"/>
</dbReference>
<evidence type="ECO:0000256" key="5">
    <source>
        <dbReference type="ARBA" id="ARBA00022989"/>
    </source>
</evidence>
<reference evidence="11" key="1">
    <citation type="submission" date="2014-12" db="EMBL/GenBank/DDBJ databases">
        <title>Genome sequence of Clostridium beijerinckii strain 59B.</title>
        <authorList>
            <person name="Little G.T."/>
            <person name="Minton N.P."/>
        </authorList>
    </citation>
    <scope>NUCLEOTIDE SEQUENCE [LARGE SCALE GENOMIC DNA]</scope>
    <source>
        <strain evidence="11">59B</strain>
    </source>
</reference>
<dbReference type="Pfam" id="PF00664">
    <property type="entry name" value="ABC_membrane"/>
    <property type="match status" value="1"/>
</dbReference>
<dbReference type="InterPro" id="IPR003593">
    <property type="entry name" value="AAA+_ATPase"/>
</dbReference>
<dbReference type="GO" id="GO:0005886">
    <property type="term" value="C:plasma membrane"/>
    <property type="evidence" value="ECO:0007669"/>
    <property type="project" value="UniProtKB-SubCell"/>
</dbReference>
<dbReference type="GO" id="GO:0140359">
    <property type="term" value="F:ABC-type transporter activity"/>
    <property type="evidence" value="ECO:0007669"/>
    <property type="project" value="InterPro"/>
</dbReference>
<evidence type="ECO:0000256" key="6">
    <source>
        <dbReference type="ARBA" id="ARBA00023136"/>
    </source>
</evidence>
<feature type="domain" description="ABC transporter" evidence="8">
    <location>
        <begin position="354"/>
        <end position="569"/>
    </location>
</feature>
<dbReference type="SMART" id="SM00382">
    <property type="entry name" value="AAA"/>
    <property type="match status" value="1"/>
</dbReference>
<evidence type="ECO:0000256" key="2">
    <source>
        <dbReference type="ARBA" id="ARBA00022692"/>
    </source>
</evidence>
<feature type="transmembrane region" description="Helical" evidence="7">
    <location>
        <begin position="20"/>
        <end position="41"/>
    </location>
</feature>
<protein>
    <recommendedName>
        <fullName evidence="12">Multidrug export ATP-binding/permease protein</fullName>
    </recommendedName>
</protein>
<keyword evidence="5 7" id="KW-1133">Transmembrane helix</keyword>
<feature type="domain" description="ABC transmembrane type-1" evidence="9">
    <location>
        <begin position="24"/>
        <end position="305"/>
    </location>
</feature>
<dbReference type="STRING" id="1520.LF65_01167"/>
<evidence type="ECO:0000313" key="11">
    <source>
        <dbReference type="Proteomes" id="UP000031866"/>
    </source>
</evidence>
<dbReference type="GO" id="GO:0005524">
    <property type="term" value="F:ATP binding"/>
    <property type="evidence" value="ECO:0007669"/>
    <property type="project" value="UniProtKB-KW"/>
</dbReference>
<name>A0A0B5QIL5_CLOBE</name>
<dbReference type="InterPro" id="IPR003439">
    <property type="entry name" value="ABC_transporter-like_ATP-bd"/>
</dbReference>
<dbReference type="SUPFAM" id="SSF90123">
    <property type="entry name" value="ABC transporter transmembrane region"/>
    <property type="match status" value="1"/>
</dbReference>
<dbReference type="InterPro" id="IPR011527">
    <property type="entry name" value="ABC1_TM_dom"/>
</dbReference>
<comment type="subcellular location">
    <subcellularLocation>
        <location evidence="1">Cell membrane</location>
        <topology evidence="1">Multi-pass membrane protein</topology>
    </subcellularLocation>
</comment>
<feature type="transmembrane region" description="Helical" evidence="7">
    <location>
        <begin position="137"/>
        <end position="157"/>
    </location>
</feature>
<organism evidence="10 11">
    <name type="scientific">Clostridium beijerinckii</name>
    <name type="common">Clostridium MP</name>
    <dbReference type="NCBI Taxonomy" id="1520"/>
    <lineage>
        <taxon>Bacteria</taxon>
        <taxon>Bacillati</taxon>
        <taxon>Bacillota</taxon>
        <taxon>Clostridia</taxon>
        <taxon>Eubacteriales</taxon>
        <taxon>Clostridiaceae</taxon>
        <taxon>Clostridium</taxon>
    </lineage>
</organism>
<gene>
    <name evidence="10" type="ORF">LF65_01167</name>
</gene>
<dbReference type="Pfam" id="PF00005">
    <property type="entry name" value="ABC_tran"/>
    <property type="match status" value="1"/>
</dbReference>
<dbReference type="Proteomes" id="UP000031866">
    <property type="component" value="Chromosome"/>
</dbReference>
<dbReference type="KEGG" id="cbei:LF65_01167"/>
<dbReference type="PROSITE" id="PS50929">
    <property type="entry name" value="ABC_TM1F"/>
    <property type="match status" value="1"/>
</dbReference>
<keyword evidence="2 7" id="KW-0812">Transmembrane</keyword>
<dbReference type="InterPro" id="IPR036640">
    <property type="entry name" value="ABC1_TM_sf"/>
</dbReference>
<feature type="transmembrane region" description="Helical" evidence="7">
    <location>
        <begin position="61"/>
        <end position="87"/>
    </location>
</feature>